<dbReference type="Gene3D" id="1.20.1270.280">
    <property type="match status" value="1"/>
</dbReference>
<dbReference type="InterPro" id="IPR035706">
    <property type="entry name" value="AAA_9"/>
</dbReference>
<dbReference type="InterPro" id="IPR042222">
    <property type="entry name" value="Dynein_2_N"/>
</dbReference>
<dbReference type="Gene3D" id="1.20.58.1120">
    <property type="match status" value="1"/>
</dbReference>
<dbReference type="InterPro" id="IPR003593">
    <property type="entry name" value="AAA+_ATPase"/>
</dbReference>
<dbReference type="Pfam" id="PF12775">
    <property type="entry name" value="AAA_7"/>
    <property type="match status" value="1"/>
</dbReference>
<evidence type="ECO:0000256" key="6">
    <source>
        <dbReference type="ARBA" id="ARBA00022741"/>
    </source>
</evidence>
<keyword evidence="10" id="KW-0969">Cilium</keyword>
<evidence type="ECO:0000313" key="16">
    <source>
        <dbReference type="EMBL" id="CUG86718.1"/>
    </source>
</evidence>
<dbReference type="GO" id="GO:0005874">
    <property type="term" value="C:microtubule"/>
    <property type="evidence" value="ECO:0007669"/>
    <property type="project" value="UniProtKB-KW"/>
</dbReference>
<dbReference type="GO" id="GO:0007018">
    <property type="term" value="P:microtubule-based movement"/>
    <property type="evidence" value="ECO:0007669"/>
    <property type="project" value="InterPro"/>
</dbReference>
<dbReference type="Gene3D" id="1.10.8.720">
    <property type="entry name" value="Region D6 of dynein motor"/>
    <property type="match status" value="1"/>
</dbReference>
<dbReference type="GO" id="GO:0051959">
    <property type="term" value="F:dynein light intermediate chain binding"/>
    <property type="evidence" value="ECO:0007669"/>
    <property type="project" value="InterPro"/>
</dbReference>
<dbReference type="GO" id="GO:0008104">
    <property type="term" value="P:intracellular protein localization"/>
    <property type="evidence" value="ECO:0007669"/>
    <property type="project" value="UniProtKB-ARBA"/>
</dbReference>
<evidence type="ECO:0000256" key="14">
    <source>
        <dbReference type="SAM" id="Coils"/>
    </source>
</evidence>
<organism evidence="16 17">
    <name type="scientific">Bodo saltans</name>
    <name type="common">Flagellated protozoan</name>
    <dbReference type="NCBI Taxonomy" id="75058"/>
    <lineage>
        <taxon>Eukaryota</taxon>
        <taxon>Discoba</taxon>
        <taxon>Euglenozoa</taxon>
        <taxon>Kinetoplastea</taxon>
        <taxon>Metakinetoplastina</taxon>
        <taxon>Eubodonida</taxon>
        <taxon>Bodonidae</taxon>
        <taxon>Bodo</taxon>
    </lineage>
</organism>
<dbReference type="InterPro" id="IPR013602">
    <property type="entry name" value="Dynein_heavy_linker"/>
</dbReference>
<dbReference type="Pfam" id="PF12774">
    <property type="entry name" value="AAA_6"/>
    <property type="match status" value="1"/>
</dbReference>
<evidence type="ECO:0000256" key="1">
    <source>
        <dbReference type="ARBA" id="ARBA00004245"/>
    </source>
</evidence>
<comment type="subcellular location">
    <subcellularLocation>
        <location evidence="2">Cell projection</location>
        <location evidence="2">Cilium membrane</location>
        <topology evidence="2">Peripheral membrane protein</topology>
        <orientation evidence="2">Cytoplasmic side</orientation>
    </subcellularLocation>
    <subcellularLocation>
        <location evidence="1">Cytoplasm</location>
        <location evidence="1">Cytoskeleton</location>
    </subcellularLocation>
</comment>
<dbReference type="OMA" id="ERILYWR"/>
<dbReference type="InterPro" id="IPR042228">
    <property type="entry name" value="Dynein_linker_3"/>
</dbReference>
<dbReference type="OrthoDB" id="14187at2759"/>
<feature type="domain" description="AAA+ ATPase" evidence="15">
    <location>
        <begin position="2747"/>
        <end position="2901"/>
    </location>
</feature>
<dbReference type="Gene3D" id="1.20.140.100">
    <property type="entry name" value="Dynein heavy chain, N-terminal domain 2"/>
    <property type="match status" value="1"/>
</dbReference>
<dbReference type="InterPro" id="IPR041228">
    <property type="entry name" value="Dynein_C"/>
</dbReference>
<evidence type="ECO:0000256" key="12">
    <source>
        <dbReference type="ARBA" id="ARBA00023212"/>
    </source>
</evidence>
<keyword evidence="5" id="KW-0493">Microtubule</keyword>
<keyword evidence="13" id="KW-0966">Cell projection</keyword>
<dbReference type="PANTHER" id="PTHR45703:SF36">
    <property type="entry name" value="DYNEIN HEAVY CHAIN, CYTOPLASMIC"/>
    <property type="match status" value="1"/>
</dbReference>
<dbReference type="Proteomes" id="UP000051952">
    <property type="component" value="Unassembled WGS sequence"/>
</dbReference>
<dbReference type="InterPro" id="IPR035699">
    <property type="entry name" value="AAA_6"/>
</dbReference>
<accession>A0A0S4J9A8</accession>
<evidence type="ECO:0000259" key="15">
    <source>
        <dbReference type="SMART" id="SM00382"/>
    </source>
</evidence>
<dbReference type="Gene3D" id="3.10.490.20">
    <property type="match status" value="1"/>
</dbReference>
<dbReference type="GO" id="GO:0005524">
    <property type="term" value="F:ATP binding"/>
    <property type="evidence" value="ECO:0007669"/>
    <property type="project" value="UniProtKB-KW"/>
</dbReference>
<evidence type="ECO:0000256" key="3">
    <source>
        <dbReference type="ARBA" id="ARBA00008887"/>
    </source>
</evidence>
<feature type="coiled-coil region" evidence="14">
    <location>
        <begin position="3373"/>
        <end position="3453"/>
    </location>
</feature>
<keyword evidence="12" id="KW-0206">Cytoskeleton</keyword>
<dbReference type="InterPro" id="IPR054354">
    <property type="entry name" value="DYNC2H1-like_lid"/>
</dbReference>
<dbReference type="GO" id="GO:0060170">
    <property type="term" value="C:ciliary membrane"/>
    <property type="evidence" value="ECO:0007669"/>
    <property type="project" value="UniProtKB-SubCell"/>
</dbReference>
<dbReference type="InterPro" id="IPR043160">
    <property type="entry name" value="Dynein_C_barrel"/>
</dbReference>
<keyword evidence="8" id="KW-0243">Dynein</keyword>
<protein>
    <recommendedName>
        <fullName evidence="15">AAA+ ATPase domain-containing protein</fullName>
    </recommendedName>
</protein>
<dbReference type="Pfam" id="PF03028">
    <property type="entry name" value="Dynein_heavy"/>
    <property type="match status" value="1"/>
</dbReference>
<dbReference type="EMBL" id="CYKH01001375">
    <property type="protein sequence ID" value="CUG86718.1"/>
    <property type="molecule type" value="Genomic_DNA"/>
</dbReference>
<evidence type="ECO:0000256" key="8">
    <source>
        <dbReference type="ARBA" id="ARBA00023017"/>
    </source>
</evidence>
<feature type="coiled-coil region" evidence="14">
    <location>
        <begin position="3572"/>
        <end position="3623"/>
    </location>
</feature>
<dbReference type="GO" id="GO:0045505">
    <property type="term" value="F:dynein intermediate chain binding"/>
    <property type="evidence" value="ECO:0007669"/>
    <property type="project" value="InterPro"/>
</dbReference>
<evidence type="ECO:0000256" key="11">
    <source>
        <dbReference type="ARBA" id="ARBA00023175"/>
    </source>
</evidence>
<dbReference type="InterPro" id="IPR024317">
    <property type="entry name" value="Dynein_heavy_chain_D4_dom"/>
</dbReference>
<keyword evidence="11" id="KW-0505">Motor protein</keyword>
<keyword evidence="7" id="KW-0067">ATP-binding</keyword>
<dbReference type="InterPro" id="IPR041658">
    <property type="entry name" value="AAA_lid_11"/>
</dbReference>
<keyword evidence="4" id="KW-0963">Cytoplasm</keyword>
<dbReference type="Pfam" id="PF12781">
    <property type="entry name" value="AAA_9"/>
    <property type="match status" value="1"/>
</dbReference>
<evidence type="ECO:0000256" key="10">
    <source>
        <dbReference type="ARBA" id="ARBA00023069"/>
    </source>
</evidence>
<dbReference type="Gene3D" id="6.10.140.1060">
    <property type="match status" value="1"/>
</dbReference>
<dbReference type="InterPro" id="IPR027417">
    <property type="entry name" value="P-loop_NTPase"/>
</dbReference>
<dbReference type="Pfam" id="PF12777">
    <property type="entry name" value="MT"/>
    <property type="match status" value="1"/>
</dbReference>
<dbReference type="CDD" id="cd00009">
    <property type="entry name" value="AAA"/>
    <property type="match status" value="2"/>
</dbReference>
<keyword evidence="17" id="KW-1185">Reference proteome</keyword>
<dbReference type="Gene3D" id="3.40.50.300">
    <property type="entry name" value="P-loop containing nucleotide triphosphate hydrolases"/>
    <property type="match status" value="5"/>
</dbReference>
<dbReference type="InterPro" id="IPR024743">
    <property type="entry name" value="Dynein_HC_stalk"/>
</dbReference>
<feature type="domain" description="AAA+ ATPase" evidence="15">
    <location>
        <begin position="2079"/>
        <end position="2222"/>
    </location>
</feature>
<dbReference type="InterPro" id="IPR041466">
    <property type="entry name" value="Dynein_AAA5_ext"/>
</dbReference>
<dbReference type="SMART" id="SM00382">
    <property type="entry name" value="AAA"/>
    <property type="match status" value="4"/>
</dbReference>
<dbReference type="InterPro" id="IPR043157">
    <property type="entry name" value="Dynein_AAA1S"/>
</dbReference>
<dbReference type="FunFam" id="1.10.8.720:FF:000003">
    <property type="entry name" value="Cytoplasmic dynein heavy chain 2"/>
    <property type="match status" value="1"/>
</dbReference>
<dbReference type="FunFam" id="3.40.50.300:FF:000071">
    <property type="entry name" value="Cytoplasmic dynein heavy chain 1"/>
    <property type="match status" value="1"/>
</dbReference>
<dbReference type="Gene3D" id="1.10.8.1220">
    <property type="match status" value="1"/>
</dbReference>
<dbReference type="InterPro" id="IPR004273">
    <property type="entry name" value="Dynein_heavy_D6_P-loop"/>
</dbReference>
<keyword evidence="9 14" id="KW-0175">Coiled coil</keyword>
<dbReference type="Gene3D" id="1.20.920.30">
    <property type="match status" value="1"/>
</dbReference>
<dbReference type="FunFam" id="1.20.920.30:FF:000024">
    <property type="entry name" value="Dynein heavy chain, cytosolic, putative"/>
    <property type="match status" value="1"/>
</dbReference>
<dbReference type="Pfam" id="PF22597">
    <property type="entry name" value="DYN_lid"/>
    <property type="match status" value="1"/>
</dbReference>
<feature type="coiled-coil region" evidence="14">
    <location>
        <begin position="1215"/>
        <end position="1271"/>
    </location>
</feature>
<dbReference type="GO" id="GO:0060271">
    <property type="term" value="P:cilium assembly"/>
    <property type="evidence" value="ECO:0007669"/>
    <property type="project" value="UniProtKB-ARBA"/>
</dbReference>
<comment type="similarity">
    <text evidence="3">Belongs to the dynein heavy chain family.</text>
</comment>
<dbReference type="FunFam" id="3.40.50.300:FF:000122">
    <property type="entry name" value="Cytoplasmic dynein 1 heavy chain"/>
    <property type="match status" value="1"/>
</dbReference>
<dbReference type="FunFam" id="3.20.180.20:FF:000002">
    <property type="entry name" value="Cytoplasmic dynein heavy chain 1"/>
    <property type="match status" value="1"/>
</dbReference>
<dbReference type="Gene3D" id="1.10.472.130">
    <property type="match status" value="1"/>
</dbReference>
<dbReference type="Gene3D" id="1.10.287.2620">
    <property type="match status" value="1"/>
</dbReference>
<dbReference type="Pfam" id="PF08393">
    <property type="entry name" value="DHC_N2"/>
    <property type="match status" value="1"/>
</dbReference>
<dbReference type="Pfam" id="PF18199">
    <property type="entry name" value="Dynein_C"/>
    <property type="match status" value="1"/>
</dbReference>
<evidence type="ECO:0000256" key="5">
    <source>
        <dbReference type="ARBA" id="ARBA00022701"/>
    </source>
</evidence>
<evidence type="ECO:0000256" key="4">
    <source>
        <dbReference type="ARBA" id="ARBA00022490"/>
    </source>
</evidence>
<dbReference type="GO" id="GO:0008569">
    <property type="term" value="F:minus-end-directed microtubule motor activity"/>
    <property type="evidence" value="ECO:0007669"/>
    <property type="project" value="InterPro"/>
</dbReference>
<dbReference type="VEuPathDB" id="TriTrypDB:BSAL_09875"/>
<dbReference type="Gene3D" id="1.10.8.710">
    <property type="match status" value="1"/>
</dbReference>
<evidence type="ECO:0000256" key="13">
    <source>
        <dbReference type="ARBA" id="ARBA00023273"/>
    </source>
</evidence>
<dbReference type="Gene3D" id="3.20.180.20">
    <property type="entry name" value="Dynein heavy chain, N-terminal domain 2"/>
    <property type="match status" value="1"/>
</dbReference>
<dbReference type="Pfam" id="PF17852">
    <property type="entry name" value="Dynein_AAA_lid"/>
    <property type="match status" value="1"/>
</dbReference>
<evidence type="ECO:0000313" key="17">
    <source>
        <dbReference type="Proteomes" id="UP000051952"/>
    </source>
</evidence>
<keyword evidence="6" id="KW-0547">Nucleotide-binding</keyword>
<feature type="domain" description="AAA+ ATPase" evidence="15">
    <location>
        <begin position="3093"/>
        <end position="3263"/>
    </location>
</feature>
<dbReference type="PANTHER" id="PTHR45703">
    <property type="entry name" value="DYNEIN HEAVY CHAIN"/>
    <property type="match status" value="1"/>
</dbReference>
<dbReference type="FunFam" id="3.40.50.300:FF:001013">
    <property type="entry name" value="Dynein heavy chain, cytoplasmic"/>
    <property type="match status" value="1"/>
</dbReference>
<dbReference type="Pfam" id="PF12780">
    <property type="entry name" value="AAA_8"/>
    <property type="match status" value="1"/>
</dbReference>
<reference evidence="17" key="1">
    <citation type="submission" date="2015-09" db="EMBL/GenBank/DDBJ databases">
        <authorList>
            <consortium name="Pathogen Informatics"/>
        </authorList>
    </citation>
    <scope>NUCLEOTIDE SEQUENCE [LARGE SCALE GENOMIC DNA]</scope>
    <source>
        <strain evidence="17">Lake Konstanz</strain>
    </source>
</reference>
<dbReference type="SUPFAM" id="SSF52540">
    <property type="entry name" value="P-loop containing nucleoside triphosphate hydrolases"/>
    <property type="match status" value="4"/>
</dbReference>
<proteinExistence type="inferred from homology"/>
<dbReference type="FunFam" id="1.10.8.710:FF:000001">
    <property type="entry name" value="Dynein axonemal heavy chain 2"/>
    <property type="match status" value="1"/>
</dbReference>
<dbReference type="Gene3D" id="1.20.920.20">
    <property type="match status" value="1"/>
</dbReference>
<feature type="domain" description="AAA+ ATPase" evidence="15">
    <location>
        <begin position="2365"/>
        <end position="2536"/>
    </location>
</feature>
<dbReference type="Pfam" id="PF18198">
    <property type="entry name" value="AAA_lid_11"/>
    <property type="match status" value="1"/>
</dbReference>
<dbReference type="FunFam" id="1.20.920.20:FF:000002">
    <property type="entry name" value="Cytoplasmic dynein 1 heavy chain"/>
    <property type="match status" value="1"/>
</dbReference>
<evidence type="ECO:0000256" key="9">
    <source>
        <dbReference type="ARBA" id="ARBA00023054"/>
    </source>
</evidence>
<dbReference type="InterPro" id="IPR026983">
    <property type="entry name" value="DHC"/>
</dbReference>
<gene>
    <name evidence="16" type="ORF">BSAL_94400</name>
</gene>
<dbReference type="GO" id="GO:0030286">
    <property type="term" value="C:dynein complex"/>
    <property type="evidence" value="ECO:0007669"/>
    <property type="project" value="UniProtKB-KW"/>
</dbReference>
<evidence type="ECO:0000256" key="7">
    <source>
        <dbReference type="ARBA" id="ARBA00022840"/>
    </source>
</evidence>
<name>A0A0S4J9A8_BODSA</name>
<sequence length="4856" mass="546967">MEPQHHTDPAQPSGANVNALVESLPVALVEKMANVSSLLMQEATKETVLRALTESQLTRIFLSDVGGQGFLALCEVMTPSAGNGTAKVTHVEVTTRVGRMADRHVASCIVWTKRATPANIDEEVTESPTSAGHTKVVLPSRDPFSDLHVQTLSVEGALDELQRSLVQLYEPLCHPQRDAAVRSTIQELASVIKSRDSIMADFVIQRYVHSELLAVCAAHPEADVRQLVEALGPKAQDQSFINDVRQVRAKAVPILETDIHAHDVASYREEILYWQKMLEWLEDANQQVQCREWKLVLKILDRRVDHSAESQLALKIATARDYLRILQGIPVADIIPAKDEQDTTLIARRISEHTSRIGKYPVRRMLTLLQLITDELVDKLVKFAASKPLFSMRPTEEALPYLRMLRGRLNEVHQLYLAQYQIFSQTHPQHRYMRCALERVLRLQEFFDEHFSLYDSVKRVFTGDDNARFVGALEHLHSHFIAAVTDVLWDLSERGTSSFLEALETYQKGVQHAEEEIALLVKSMISGAPNTKEMYRLHAQFRHVKRPKIQSVIGMFRVPLLEMIDAGIKDAQDKFLDNVAAQRIVRVNIAKGLSPLAARIVWEHSLEQTFSQLLAKRDSLSDLGWNQLLSLQTVDRKWRLNDALAQYIGVTVADLVRSESQTIFAKDSDVGGTALALGYLELMYPEDQVEIQKNLRVRAAHVFLRQADQQALSMAKARLRNIPNLAMMHDDGKEREHTKDARHARHTIVRSINDGLRKWWAEVSNAIGTLVPANARDGGVALPSRVYIVEHAANAKKQLAISIPEIFHTWQTDFSYLSALKILGGSVVRDSNENGGKEIPVDVFFNSNQTSLGLASLLRALVRELNVIMENDHDQTIITLLQAEYREVYTAIKDCENVTWADHMVLQQHALRFSKELSALSLAAENVRRVIGGATNHLQVLSEEICNPQEIRHHVHEIRLCMKNLSLKTANAHMWIRRVAPKLERALVHQLEEALKEWTAEYKSLTDERFMQETAETVGFRLKPLRVKMCVRQRKVRLETWAPQWRNHWYANLNKAVSWLSDIPTLESLRTVASSGVGADVTPTMRSTYHHLIDKLPENVLRDAMNEIEASIAKAIEIEREWHKHEELLNQDLSKTEQELGDDLMKWISKMHENREFAVTQMDMTRPTSLLGGIVTLAKEAQREFANEFEKVRVSVNSKACNKAMNRCDATLKAINTARNEIEHVSGKSDKTEDERALEFLCSLPKYSKILRAVEDDLKILTETEQELKRQNYVFPDSWVPISRMQGVFRVLKELVDSKSKTVEDRRDHLVSSLSDTVARVEYNISETDRKVRAADLDSTKRTPAQSLEEVNKYLADVQRLHEQANMTASSQAILCLDLFNSPKLDALLADLKTLQTTWENLLNIHKQLTELGARPFFDENPRKVQNDLVALEGLMSSFPEVTRGLHIYRDMASRLAKLKSYFKIHQDLRSDAMTCMSKPTMTASSQAILCLDVFNSPKLDALLADLKTLQTTWEHLLNIHKQLTELGARPFFDENPRKVQNDLVALEGLMSSFPEVTRGLHIYRDMASRLAKLKSYFKIHQDLRSDAMTLDRSRTHWTSLKTQLRQNSWILDSLTLQDFWSSNPQANAKIYQAVLEIAQGERRLAIQLQQISTYWDSHTLETSFYQNKVALVKGWDAIFERLGEDLNSLTAMKLSPFYKSRDISTPASDWDKKLNSVRQVLDVLLDVQRRWVYLDGIFSGSVEIRHQLPNESSQFDRTSRDFIGLMPKSKQGPLTAVKFVEDERILPTLEKIALQLNQIQRALGEYLDTQRSRFPRFYFVGDDDLLEVIGSGKDPLQVSKHLKKMFAGINAVQVESSTSSKILSITSAEGETIALNSLVDPHEKAVYEWLSALEEQTKLTLRAAVVDALKDPNASSNVVEWIGKYPSQIVALVAQVLWVASVEDAFNANTAAASTNSITSVLTSMVNLLEKLAADVMSPALGASHRQKAEQVITVAVYQRDSCRSLNTSNTRSATDFEWLRRMRPYYTAKNNTVACRMADAEFDYGYEYLGMQERLVQTALTDKCFLTLTQALHTRLGGSPSGPAGTGKTETVKALGCQLGRFVLVFNCDETFDFKSMGRIFVGLCQVGAWGCFDEFNRLEERILSAVSQQIQSIQDGLRLNHSNVHLDGKKVTVHNNAGIFITMNPGYAGRSNLPDNLKQLFRSVAMITPDRENIAEVMLFAQGFKTAEVLSRKVVPLFRLCRDQLSNQSHYDFGLRALKSVLVSAGGLKRGSVSRGQSDLSVEDEQRLLMQSLTETIVPKLVADDVSLFYPLIGDVFPGLTPIEEPLDRLKDAIHRVAASHGYTASADWVAKLLQLYKITHVNHGIMLVGESGTGKSAAWMTLLRALAEVDDIDGHSYVMDPKAVSKAELYGVLDPTTREWRDGIFTATLRKIVDNVKGDDQHKKRHWIIFDGDVDPEWVENLNSLLDDNRLFTLPNGERLTLPSNVRIMFEVQNLRFATPATVSRCGMVWFSADLISARQLLDFHLHMLNHRPFTVPDIPSLGVVERRSLVEARQEKRKDEAESHEFGEDDEKLLQTQRTLVAVAEDAFKAGGLVERSLHIFVTKYASSGIMDFNLQQSLRSVINLFAQSAFMLRQHTSELSPTALKSFADKRALFACLWGFGSTLSIAKRTEFAADLPAVDHLPSGSQLLDVEVDMDGNWSEWRKRVVRTEIQPDKVGTNDIVIPTVDTTRHEDIISSWLRSGMPVVLCGPPGSGKTMSLTAVLRASSQYEAVFLNFSSATSPETILKTLEQYCVIKNTLRGFVMSPTAIGKRLIVFCDEINLPNLDKYGTQRVVQFMRQLTEQQGFYRAKDNAWVHIEHVQFVGACNPPTDPGRVPMTHRFLRWAPVIFVDFPSFESLQSIYETYCRAMFYKNIKMRAVSPNLSKAMVAFFKASQERFTAEIQRHYVYSPRELSRWSRAIYEGLLTLDDVDQKNVSVEDVVRLAVHEGLRIFRDRLVTEEEGKWTDTAIDCAFFDNFQGLPTYTLQRPILFSTIFTRAYASVEREELRTKLRERIREFRDEEIDVELVVFDSVVDHVVRIDRVLRQPLGHMLLVGSSGVGKTVLSRFVAWLNHLSVFQVKAHRGYTLLDFEEDLRNVMRRSGCKREKICFIFDESNIMDSNFLEYMNALLASGEVPGLFDGDAWTKLLQSIREGISSSGSTDFVDTSSEQEMYRWFIRNVQTYLHVVFTMNPSSPDFQNRSATSPALFNRCTIDWFGDWSSETTFHVAKELCARVDVMFAGNGDKNFDEAQHSLAECINKMHEAVTTINLDLRQRNTNAGTFITPRHFLDFIRHFQNLFREKREAVEDQQRHLNSGLSKLRETSLVVDEQQRALEEKEVVLADLGRKAQDMLEKIISETDKAKRGKQEATEMKSFLEKESVRITQERAKVENELAEAEPALKDAETALNTIKPENLRELRAYATPPPMVKKVLEAVVLLLGEKRADDWEVIKGYTRRDDFIAQIKAFRPANIADDARDKIKKRYLSDDNFTYENAQRASRAAGPLHKWVTAQVRFSDIFASVGPLRAEIDRLAEQYEQKLKGLQQAEVDIQANEASIERLKATYQQTTEENSRIKMEISAVASRCGRAKALMGNLLAEKHRWEEQSASFHQQTKCVMGDCLLAGAFLAYIGYFDEHSRRNLIVPEWQDIVDCSSIAFRREMSVVEYLSLPEKRLLWSANRLPQDNLCIENAIIMERFQRYPLIVDPSGQAVEFLLKYLQPKKIAKTSFVEKGFMKQLENAVRFGYPILVQDVENIDPVLNPLLNQEVRRVGGRSLVRLGAQDVDMSPSFSLYLSTRDETFQFSPDVCGRVTMVNFTATLSSLEAQCLHHVMLHERPDIDEKRSDLMKLQGEYRARLRTLEQDLLTAISVAEGNILENEQLIKTLETLKTESFEIEAKFRQSEDSFQEISVVEAKYTPLAKAASKLFFSLAALRELDETYLFSLRFFLRLLESALSALPDATDRDTRIPVIARQLFAVAHQRVTRSAFGNHHMAIALRLAQLRCTINDSVGTQLTKADWDVIVTTATSDTDVAAALSGLSVAALPLELLSPHAAASIKVLLQLPLCRESLRTSIANPANKAAWTEFLTTPTPLQAVPADAIGSATPAGRAFSLLLLTKALRKDAFTDAARQFLRTFFDEDTSGKSLSASSPGFTTFFATSSLKLADVLPELSCSCPLLLVSTPGYDASGRVEELANVLGKTLNTVAMGSPEGYSEADRYISQCMKQGGWVLLKNIHLASKFLSDLEKRLHSEALEGKIHKSFQLLLSSERSAKIPAGLITSSVMVVLEPPPGVKASLIRTVGSIAPSSLPKYPNGLFPRLFFAAAWLHAVLTERMHYVPLGWSKRYEFSESDFRRVIGTMEAWVQRIRGERQNVPPAELPWPAMRRLVAETIYGGKIDNEFDDVLLDTFCSTTLSDSLFQDNSCLVKGDESMKVGNVGRTLEEIHAWIHGLPEEQPPQWLGLPASATSMVLSQRAQSSFESFARIQTVNDDDNAASHEGGNNTSFASPQRSLRMSMIKAPDASHQGGARWATKVSGRAQEWKQLLTPAKISKSDPRWNQKLDTAQDPITSALLRDWQHGQKLLHTILANVEELLQVCSGERKPNNTHRSLINAFLKEQVPASWNRYSVPSTMTLSAWVVDFAKRIHHIAGLFTEQGQRVASKSIAIGLLFFPGALLTASRQGAARHASVSLETLVLEMAVFDGTLAGSQGPASAGSLSLQGITLQSGGIRGSLCYALTDTSDNSSCTIPLVKLSWVSKPSAADTKNVLRVPLYLNNLRGEVLAVANLPTVDGTDIPSWLQRGVCLVAWNAA</sequence>
<evidence type="ECO:0000256" key="2">
    <source>
        <dbReference type="ARBA" id="ARBA00004522"/>
    </source>
</evidence>
<dbReference type="InterPro" id="IPR042219">
    <property type="entry name" value="AAA_lid_11_sf"/>
</dbReference>